<evidence type="ECO:0000259" key="1">
    <source>
        <dbReference type="Pfam" id="PF08241"/>
    </source>
</evidence>
<dbReference type="GO" id="GO:0032259">
    <property type="term" value="P:methylation"/>
    <property type="evidence" value="ECO:0007669"/>
    <property type="project" value="UniProtKB-KW"/>
</dbReference>
<evidence type="ECO:0000313" key="2">
    <source>
        <dbReference type="EMBL" id="AZT89213.1"/>
    </source>
</evidence>
<dbReference type="KEGG" id="ccha:ELD05_00075"/>
<accession>A0A3T0D3M8</accession>
<evidence type="ECO:0000313" key="3">
    <source>
        <dbReference type="Proteomes" id="UP000282930"/>
    </source>
</evidence>
<dbReference type="PANTHER" id="PTHR43861">
    <property type="entry name" value="TRANS-ACONITATE 2-METHYLTRANSFERASE-RELATED"/>
    <property type="match status" value="1"/>
</dbReference>
<gene>
    <name evidence="2" type="ORF">ELD05_00075</name>
</gene>
<dbReference type="SUPFAM" id="SSF53335">
    <property type="entry name" value="S-adenosyl-L-methionine-dependent methyltransferases"/>
    <property type="match status" value="1"/>
</dbReference>
<dbReference type="AlphaFoldDB" id="A0A3T0D3M8"/>
<dbReference type="EMBL" id="CP034791">
    <property type="protein sequence ID" value="AZT89213.1"/>
    <property type="molecule type" value="Genomic_DNA"/>
</dbReference>
<dbReference type="InterPro" id="IPR029063">
    <property type="entry name" value="SAM-dependent_MTases_sf"/>
</dbReference>
<protein>
    <submittedName>
        <fullName evidence="2">Class I SAM-dependent methyltransferase</fullName>
    </submittedName>
</protein>
<dbReference type="CDD" id="cd02440">
    <property type="entry name" value="AdoMet_MTases"/>
    <property type="match status" value="1"/>
</dbReference>
<reference evidence="2 3" key="1">
    <citation type="submission" date="2018-12" db="EMBL/GenBank/DDBJ databases">
        <title>Genome sequence from the cellulolytic species, Caldicellulosiruptor changbaiensis.</title>
        <authorList>
            <person name="Blumer-Schuette S.E."/>
            <person name="Mendoza C."/>
        </authorList>
    </citation>
    <scope>NUCLEOTIDE SEQUENCE [LARGE SCALE GENOMIC DNA]</scope>
    <source>
        <strain evidence="2 3">CBS-Z</strain>
    </source>
</reference>
<keyword evidence="3" id="KW-1185">Reference proteome</keyword>
<dbReference type="Pfam" id="PF08241">
    <property type="entry name" value="Methyltransf_11"/>
    <property type="match status" value="1"/>
</dbReference>
<dbReference type="PANTHER" id="PTHR43861:SF1">
    <property type="entry name" value="TRANS-ACONITATE 2-METHYLTRANSFERASE"/>
    <property type="match status" value="1"/>
</dbReference>
<proteinExistence type="predicted"/>
<keyword evidence="2" id="KW-0489">Methyltransferase</keyword>
<dbReference type="RefSeq" id="WP_127350839.1">
    <property type="nucleotide sequence ID" value="NZ_CP034791.1"/>
</dbReference>
<feature type="domain" description="Methyltransferase type 11" evidence="1">
    <location>
        <begin position="42"/>
        <end position="132"/>
    </location>
</feature>
<dbReference type="GO" id="GO:0008757">
    <property type="term" value="F:S-adenosylmethionine-dependent methyltransferase activity"/>
    <property type="evidence" value="ECO:0007669"/>
    <property type="project" value="InterPro"/>
</dbReference>
<dbReference type="InterPro" id="IPR013216">
    <property type="entry name" value="Methyltransf_11"/>
</dbReference>
<dbReference type="Proteomes" id="UP000282930">
    <property type="component" value="Chromosome"/>
</dbReference>
<dbReference type="Gene3D" id="3.40.50.150">
    <property type="entry name" value="Vaccinia Virus protein VP39"/>
    <property type="match status" value="1"/>
</dbReference>
<organism evidence="2 3">
    <name type="scientific">Caldicellulosiruptor changbaiensis</name>
    <dbReference type="NCBI Taxonomy" id="1222016"/>
    <lineage>
        <taxon>Bacteria</taxon>
        <taxon>Bacillati</taxon>
        <taxon>Bacillota</taxon>
        <taxon>Bacillota incertae sedis</taxon>
        <taxon>Caldicellulosiruptorales</taxon>
        <taxon>Caldicellulosiruptoraceae</taxon>
        <taxon>Caldicellulosiruptor</taxon>
    </lineage>
</organism>
<name>A0A3T0D3M8_9FIRM</name>
<keyword evidence="2" id="KW-0808">Transferase</keyword>
<sequence length="195" mass="23070">MDPTIRYYDENAIEFFENTKNADMKELYELFLKYLPKGSKILDLGCGSGRDTKYFLQNGYDTVAIDGSLEMVKLSTQYTGKQTFHMTFEQLDFFEEFDGVWACASLLHVPRSKIDLIFRKIYLALKKNGIFYSSYKYGNTEEFRNGRFFNNYDESSFMALLKNHPYFELLEMKTTNDVRKGRENEKWLNVILKKK</sequence>